<reference evidence="2" key="2">
    <citation type="submission" date="2020-05" db="UniProtKB">
        <authorList>
            <consortium name="EnsemblMetazoa"/>
        </authorList>
    </citation>
    <scope>IDENTIFICATION</scope>
    <source>
        <strain evidence="2">IAEA</strain>
    </source>
</reference>
<keyword evidence="1" id="KW-0812">Transmembrane</keyword>
<sequence>DFYENHVQSENSFAVLTFILEIHLIQCVAGTRVLLQGFNFWTMFGKYLTNTVAGIHCLPKGSSSFSVIYTPVSAEQQFNCIIVVMHRYTELQNR</sequence>
<dbReference type="EMBL" id="JXJN01021890">
    <property type="status" value="NOT_ANNOTATED_CDS"/>
    <property type="molecule type" value="Genomic_DNA"/>
</dbReference>
<feature type="transmembrane region" description="Helical" evidence="1">
    <location>
        <begin position="12"/>
        <end position="35"/>
    </location>
</feature>
<dbReference type="Proteomes" id="UP000092460">
    <property type="component" value="Unassembled WGS sequence"/>
</dbReference>
<dbReference type="EnsemblMetazoa" id="GPPI042832-RA">
    <property type="protein sequence ID" value="GPPI042832-PA"/>
    <property type="gene ID" value="GPPI042832"/>
</dbReference>
<proteinExistence type="predicted"/>
<dbReference type="VEuPathDB" id="VectorBase:GPPI042832"/>
<accession>A0A1B0BWN7</accession>
<reference evidence="3" key="1">
    <citation type="submission" date="2015-01" db="EMBL/GenBank/DDBJ databases">
        <authorList>
            <person name="Aksoy S."/>
            <person name="Warren W."/>
            <person name="Wilson R.K."/>
        </authorList>
    </citation>
    <scope>NUCLEOTIDE SEQUENCE [LARGE SCALE GENOMIC DNA]</scope>
    <source>
        <strain evidence="3">IAEA</strain>
    </source>
</reference>
<organism evidence="2 3">
    <name type="scientific">Glossina palpalis gambiensis</name>
    <dbReference type="NCBI Taxonomy" id="67801"/>
    <lineage>
        <taxon>Eukaryota</taxon>
        <taxon>Metazoa</taxon>
        <taxon>Ecdysozoa</taxon>
        <taxon>Arthropoda</taxon>
        <taxon>Hexapoda</taxon>
        <taxon>Insecta</taxon>
        <taxon>Pterygota</taxon>
        <taxon>Neoptera</taxon>
        <taxon>Endopterygota</taxon>
        <taxon>Diptera</taxon>
        <taxon>Brachycera</taxon>
        <taxon>Muscomorpha</taxon>
        <taxon>Hippoboscoidea</taxon>
        <taxon>Glossinidae</taxon>
        <taxon>Glossina</taxon>
    </lineage>
</organism>
<evidence type="ECO:0000256" key="1">
    <source>
        <dbReference type="SAM" id="Phobius"/>
    </source>
</evidence>
<name>A0A1B0BWN7_9MUSC</name>
<evidence type="ECO:0000313" key="3">
    <source>
        <dbReference type="Proteomes" id="UP000092460"/>
    </source>
</evidence>
<keyword evidence="1" id="KW-0472">Membrane</keyword>
<dbReference type="AlphaFoldDB" id="A0A1B0BWN7"/>
<evidence type="ECO:0000313" key="2">
    <source>
        <dbReference type="EnsemblMetazoa" id="GPPI042832-PA"/>
    </source>
</evidence>
<keyword evidence="1" id="KW-1133">Transmembrane helix</keyword>
<protein>
    <submittedName>
        <fullName evidence="2">Uncharacterized protein</fullName>
    </submittedName>
</protein>
<keyword evidence="3" id="KW-1185">Reference proteome</keyword>